<keyword evidence="2" id="KW-1185">Reference proteome</keyword>
<dbReference type="PROSITE" id="PS51819">
    <property type="entry name" value="VOC"/>
    <property type="match status" value="1"/>
</dbReference>
<dbReference type="InterPro" id="IPR029068">
    <property type="entry name" value="Glyas_Bleomycin-R_OHBP_Dase"/>
</dbReference>
<dbReference type="PANTHER" id="PTHR34109">
    <property type="entry name" value="BNAUNNG04460D PROTEIN-RELATED"/>
    <property type="match status" value="1"/>
</dbReference>
<name>A0A5B9DL49_9HYPH</name>
<dbReference type="SUPFAM" id="SSF54593">
    <property type="entry name" value="Glyoxalase/Bleomycin resistance protein/Dihydroxybiphenyl dioxygenase"/>
    <property type="match status" value="1"/>
</dbReference>
<dbReference type="Gene3D" id="3.30.720.110">
    <property type="match status" value="1"/>
</dbReference>
<organism evidence="1 2">
    <name type="scientific">Paradevosia tibetensis</name>
    <dbReference type="NCBI Taxonomy" id="1447062"/>
    <lineage>
        <taxon>Bacteria</taxon>
        <taxon>Pseudomonadati</taxon>
        <taxon>Pseudomonadota</taxon>
        <taxon>Alphaproteobacteria</taxon>
        <taxon>Hyphomicrobiales</taxon>
        <taxon>Devosiaceae</taxon>
        <taxon>Paradevosia</taxon>
    </lineage>
</organism>
<protein>
    <submittedName>
        <fullName evidence="1">Glyoxalase</fullName>
    </submittedName>
</protein>
<dbReference type="OrthoDB" id="9806868at2"/>
<evidence type="ECO:0000313" key="2">
    <source>
        <dbReference type="Proteomes" id="UP000321062"/>
    </source>
</evidence>
<dbReference type="InterPro" id="IPR004360">
    <property type="entry name" value="Glyas_Fos-R_dOase_dom"/>
</dbReference>
<dbReference type="EMBL" id="CP041690">
    <property type="protein sequence ID" value="QEE19893.1"/>
    <property type="molecule type" value="Genomic_DNA"/>
</dbReference>
<dbReference type="Proteomes" id="UP000321062">
    <property type="component" value="Chromosome"/>
</dbReference>
<dbReference type="KEGG" id="yti:FNA67_06770"/>
<dbReference type="Pfam" id="PF00903">
    <property type="entry name" value="Glyoxalase"/>
    <property type="match status" value="1"/>
</dbReference>
<evidence type="ECO:0000313" key="1">
    <source>
        <dbReference type="EMBL" id="QEE19893.1"/>
    </source>
</evidence>
<reference evidence="1 2" key="1">
    <citation type="journal article" date="2015" name="Int. J. Syst. Evol. Microbiol.">
        <title>Youhaiella tibetensis gen. nov., sp. nov., isolated from subsurface sediment.</title>
        <authorList>
            <person name="Wang Y.X."/>
            <person name="Huang F.Q."/>
            <person name="Nogi Y."/>
            <person name="Pang S.J."/>
            <person name="Wang P.K."/>
            <person name="Lv J."/>
        </authorList>
    </citation>
    <scope>NUCLEOTIDE SEQUENCE [LARGE SCALE GENOMIC DNA]</scope>
    <source>
        <strain evidence="2">fig4</strain>
    </source>
</reference>
<proteinExistence type="predicted"/>
<dbReference type="AlphaFoldDB" id="A0A5B9DL49"/>
<dbReference type="PANTHER" id="PTHR34109:SF1">
    <property type="entry name" value="VOC DOMAIN-CONTAINING PROTEIN"/>
    <property type="match status" value="1"/>
</dbReference>
<dbReference type="RefSeq" id="WP_049704475.1">
    <property type="nucleotide sequence ID" value="NZ_BMFM01000001.1"/>
</dbReference>
<sequence length="142" mass="15591">MGSLIIPSLIYEDAPRMIDWLCDTFGFTRRAVFEDGKGGIAHAELTLGDGMIMLGSPKDNDFNQLQSTPKTLRGVTQSPYLVVDDAQAVFDKVALAGGMIVGELRRDTESGDSFFCYDPEGYLWCIGTYNPWQEGVQQPTAA</sequence>
<dbReference type="InterPro" id="IPR037523">
    <property type="entry name" value="VOC_core"/>
</dbReference>
<dbReference type="Gene3D" id="3.30.720.120">
    <property type="match status" value="1"/>
</dbReference>
<gene>
    <name evidence="1" type="ORF">FNA67_06770</name>
</gene>
<accession>A0A5B9DL49</accession>